<sequence length="314" mass="33350">MFVDARRVLLEGLIDYAGLFPPASLSMADAVAEYRSIRESPDSWIAARFIVPASRLVELASVLAPTMRRGEPTWPIAVILDGDLGSAVASTQVMSAEMGSAVQFVFAEVPLPVDIDGPDSVSKLYGFVDAVCAISPTIVPFFEIPRTPEWRTRLGAVLPMIAAASAERHRLLGAKLRTGGTTSEAFPSSAEVADFVIGCAASGVPFKATAGLHHPYHHTWHELGVQRHGFINLLVAVALADVGASRNTIIAALEVTADSGFPVGMTGISVGDVLLDVPSLQRIRTTRFPSYGSCSFDEPTDELRALGLLPKGPT</sequence>
<evidence type="ECO:0000313" key="1">
    <source>
        <dbReference type="EMBL" id="VAW00504.1"/>
    </source>
</evidence>
<proteinExistence type="predicted"/>
<dbReference type="AlphaFoldDB" id="A0A3B0SVI7"/>
<protein>
    <submittedName>
        <fullName evidence="1">Uncharacterized protein</fullName>
    </submittedName>
</protein>
<name>A0A3B0SVI7_9ZZZZ</name>
<reference evidence="1" key="1">
    <citation type="submission" date="2018-06" db="EMBL/GenBank/DDBJ databases">
        <authorList>
            <person name="Zhirakovskaya E."/>
        </authorList>
    </citation>
    <scope>NUCLEOTIDE SEQUENCE</scope>
</reference>
<organism evidence="1">
    <name type="scientific">hydrothermal vent metagenome</name>
    <dbReference type="NCBI Taxonomy" id="652676"/>
    <lineage>
        <taxon>unclassified sequences</taxon>
        <taxon>metagenomes</taxon>
        <taxon>ecological metagenomes</taxon>
    </lineage>
</organism>
<gene>
    <name evidence="1" type="ORF">MNBD_ACTINO02-1906</name>
</gene>
<dbReference type="EMBL" id="UOEK01000189">
    <property type="protein sequence ID" value="VAW00504.1"/>
    <property type="molecule type" value="Genomic_DNA"/>
</dbReference>
<accession>A0A3B0SVI7</accession>